<dbReference type="RefSeq" id="WP_315605585.1">
    <property type="nucleotide sequence ID" value="NZ_CP130318.1"/>
</dbReference>
<evidence type="ECO:0000313" key="2">
    <source>
        <dbReference type="EMBL" id="WNQ11811.1"/>
    </source>
</evidence>
<organism evidence="2 3">
    <name type="scientific">Paenibacillus aurantius</name>
    <dbReference type="NCBI Taxonomy" id="2918900"/>
    <lineage>
        <taxon>Bacteria</taxon>
        <taxon>Bacillati</taxon>
        <taxon>Bacillota</taxon>
        <taxon>Bacilli</taxon>
        <taxon>Bacillales</taxon>
        <taxon>Paenibacillaceae</taxon>
        <taxon>Paenibacillus</taxon>
    </lineage>
</organism>
<name>A0AA96LDR7_9BACL</name>
<dbReference type="EMBL" id="CP130318">
    <property type="protein sequence ID" value="WNQ11811.1"/>
    <property type="molecule type" value="Genomic_DNA"/>
</dbReference>
<feature type="transmembrane region" description="Helical" evidence="1">
    <location>
        <begin position="21"/>
        <end position="44"/>
    </location>
</feature>
<dbReference type="AlphaFoldDB" id="A0AA96LDR7"/>
<accession>A0AA96LDR7</accession>
<protein>
    <submittedName>
        <fullName evidence="2">Uncharacterized protein</fullName>
    </submittedName>
</protein>
<gene>
    <name evidence="2" type="ORF">MJA45_01780</name>
</gene>
<evidence type="ECO:0000256" key="1">
    <source>
        <dbReference type="SAM" id="Phobius"/>
    </source>
</evidence>
<evidence type="ECO:0000313" key="3">
    <source>
        <dbReference type="Proteomes" id="UP001305702"/>
    </source>
</evidence>
<dbReference type="Proteomes" id="UP001305702">
    <property type="component" value="Chromosome"/>
</dbReference>
<keyword evidence="1" id="KW-0472">Membrane</keyword>
<dbReference type="KEGG" id="paun:MJA45_01780"/>
<keyword evidence="3" id="KW-1185">Reference proteome</keyword>
<keyword evidence="1" id="KW-0812">Transmembrane</keyword>
<keyword evidence="1" id="KW-1133">Transmembrane helix</keyword>
<proteinExistence type="predicted"/>
<sequence length="184" mass="21831">MKPSIRKYQWFLRSKLPYVSIFMYITIVCALVLIISTYVLYYLFSKTMIREYGNQSANLLQKDAQSAEFLLDWTLSYALQTRNDPVILPFVQRNYENDCLNYEVWSRLKNLMDSHPFVDSIYLINGYNGNILDTRTGVSRQNQFYDSDIFEILKSRSTNMSQLIVPRELNTEHAPRRTRTKEHE</sequence>
<reference evidence="2 3" key="1">
    <citation type="submission" date="2022-02" db="EMBL/GenBank/DDBJ databases">
        <title>Paenibacillus sp. MBLB1776 Whole Genome Shotgun Sequencing.</title>
        <authorList>
            <person name="Hwang C.Y."/>
            <person name="Cho E.-S."/>
            <person name="Seo M.-J."/>
        </authorList>
    </citation>
    <scope>NUCLEOTIDE SEQUENCE [LARGE SCALE GENOMIC DNA]</scope>
    <source>
        <strain evidence="2 3">MBLB1776</strain>
    </source>
</reference>